<evidence type="ECO:0000259" key="6">
    <source>
        <dbReference type="PROSITE" id="PS50072"/>
    </source>
</evidence>
<name>A0ABV8P138_9BURK</name>
<dbReference type="GO" id="GO:0016853">
    <property type="term" value="F:isomerase activity"/>
    <property type="evidence" value="ECO:0007669"/>
    <property type="project" value="UniProtKB-KW"/>
</dbReference>
<feature type="domain" description="PPIase cyclophilin-type" evidence="6">
    <location>
        <begin position="57"/>
        <end position="214"/>
    </location>
</feature>
<evidence type="ECO:0000256" key="1">
    <source>
        <dbReference type="ARBA" id="ARBA00007365"/>
    </source>
</evidence>
<protein>
    <recommendedName>
        <fullName evidence="2">peptidylprolyl isomerase</fullName>
        <ecNumber evidence="2">5.2.1.8</ecNumber>
    </recommendedName>
</protein>
<dbReference type="Pfam" id="PF00160">
    <property type="entry name" value="Pro_isomerase"/>
    <property type="match status" value="1"/>
</dbReference>
<keyword evidence="8" id="KW-1185">Reference proteome</keyword>
<reference evidence="8" key="1">
    <citation type="journal article" date="2019" name="Int. J. Syst. Evol. Microbiol.">
        <title>The Global Catalogue of Microorganisms (GCM) 10K type strain sequencing project: providing services to taxonomists for standard genome sequencing and annotation.</title>
        <authorList>
            <consortium name="The Broad Institute Genomics Platform"/>
            <consortium name="The Broad Institute Genome Sequencing Center for Infectious Disease"/>
            <person name="Wu L."/>
            <person name="Ma J."/>
        </authorList>
    </citation>
    <scope>NUCLEOTIDE SEQUENCE [LARGE SCALE GENOMIC DNA]</scope>
    <source>
        <strain evidence="8">LMG 24813</strain>
    </source>
</reference>
<proteinExistence type="inferred from homology"/>
<organism evidence="7 8">
    <name type="scientific">Candidimonas humi</name>
    <dbReference type="NCBI Taxonomy" id="683355"/>
    <lineage>
        <taxon>Bacteria</taxon>
        <taxon>Pseudomonadati</taxon>
        <taxon>Pseudomonadota</taxon>
        <taxon>Betaproteobacteria</taxon>
        <taxon>Burkholderiales</taxon>
        <taxon>Alcaligenaceae</taxon>
        <taxon>Candidimonas</taxon>
    </lineage>
</organism>
<dbReference type="PROSITE" id="PS50072">
    <property type="entry name" value="CSA_PPIASE_2"/>
    <property type="match status" value="1"/>
</dbReference>
<dbReference type="PANTHER" id="PTHR43246">
    <property type="entry name" value="PEPTIDYL-PROLYL CIS-TRANS ISOMERASE CYP38, CHLOROPLASTIC"/>
    <property type="match status" value="1"/>
</dbReference>
<keyword evidence="5" id="KW-0732">Signal</keyword>
<evidence type="ECO:0000256" key="5">
    <source>
        <dbReference type="SAM" id="SignalP"/>
    </source>
</evidence>
<comment type="similarity">
    <text evidence="1">Belongs to the cyclophilin-type PPIase family.</text>
</comment>
<dbReference type="InterPro" id="IPR020892">
    <property type="entry name" value="Cyclophilin-type_PPIase_CS"/>
</dbReference>
<keyword evidence="4 7" id="KW-0413">Isomerase</keyword>
<evidence type="ECO:0000313" key="8">
    <source>
        <dbReference type="Proteomes" id="UP001595848"/>
    </source>
</evidence>
<dbReference type="CDD" id="cd01920">
    <property type="entry name" value="cyclophilin_EcCYP_like"/>
    <property type="match status" value="1"/>
</dbReference>
<evidence type="ECO:0000256" key="3">
    <source>
        <dbReference type="ARBA" id="ARBA00023110"/>
    </source>
</evidence>
<dbReference type="EMBL" id="JBHSBV010000005">
    <property type="protein sequence ID" value="MFC4202281.1"/>
    <property type="molecule type" value="Genomic_DNA"/>
</dbReference>
<dbReference type="EC" id="5.2.1.8" evidence="2"/>
<feature type="signal peptide" evidence="5">
    <location>
        <begin position="1"/>
        <end position="36"/>
    </location>
</feature>
<dbReference type="PROSITE" id="PS00170">
    <property type="entry name" value="CSA_PPIASE_1"/>
    <property type="match status" value="1"/>
</dbReference>
<keyword evidence="3" id="KW-0697">Rotamase</keyword>
<dbReference type="Proteomes" id="UP001595848">
    <property type="component" value="Unassembled WGS sequence"/>
</dbReference>
<dbReference type="InterPro" id="IPR002130">
    <property type="entry name" value="Cyclophilin-type_PPIase_dom"/>
</dbReference>
<accession>A0ABV8P138</accession>
<evidence type="ECO:0000256" key="4">
    <source>
        <dbReference type="ARBA" id="ARBA00023235"/>
    </source>
</evidence>
<dbReference type="RefSeq" id="WP_217965786.1">
    <property type="nucleotide sequence ID" value="NZ_JAHTBN010000008.1"/>
</dbReference>
<sequence>MRFFRYLRRLLEFPARHAFLACTAALALATAGAAQAAPSTTHQGKPAMSTSPKVKLHTNMGDIVIALDAEKAPKTVENFLSYVNEGFYDGTIFHRVINNFMIQGGGFEPGMKQKPTHAPIDNEANNGLKNDRYTVAMARTADPHSATAQFFINVADNDFLNFTSPTPNGWGYAVFGKVVEGTDVVDRIKAVKTGNKGFHQDVPVEDVVIEKASVVE</sequence>
<evidence type="ECO:0000256" key="2">
    <source>
        <dbReference type="ARBA" id="ARBA00013194"/>
    </source>
</evidence>
<evidence type="ECO:0000313" key="7">
    <source>
        <dbReference type="EMBL" id="MFC4202281.1"/>
    </source>
</evidence>
<feature type="chain" id="PRO_5047342375" description="peptidylprolyl isomerase" evidence="5">
    <location>
        <begin position="37"/>
        <end position="216"/>
    </location>
</feature>
<comment type="caution">
    <text evidence="7">The sequence shown here is derived from an EMBL/GenBank/DDBJ whole genome shotgun (WGS) entry which is preliminary data.</text>
</comment>
<dbReference type="InterPro" id="IPR044665">
    <property type="entry name" value="E_coli_cyclophilin_A-like"/>
</dbReference>
<gene>
    <name evidence="7" type="ORF">ACFOY1_15085</name>
</gene>